<sequence>MMNAISITEGLLYVCFAILIGSFLLYSVPSHLRPAIYVPKKVLLIVTVLAGLLSFGPFVNVVVWLNQDMRIGLWETVYSVLSSFEVGTSLSLTLLFIVLLYLLVLLNDVTRQQFFARMALFFSILIIFAGGWASHAASLSQFPGFLSDSVHFFFVALWAGPILILGWFRNNHENWKPFLKWFTPFSIGSLSLITASGLVMMKFIVPDYTNSWVLTYGQALLIKHLLLVPLVVFAFINGFLIKRHLSQGTNPGKWLKAESIFILAIFTVTAFLSQRTPPHSFTRGLTEPSPLFLSLYSGAFSPDITIHPALNSLSYTLFALSVVFIGLTIFSSMKKTPVIISILFGFIVVLTGYLGIMASI</sequence>
<feature type="transmembrane region" description="Helical" evidence="6">
    <location>
        <begin position="221"/>
        <end position="241"/>
    </location>
</feature>
<protein>
    <submittedName>
        <fullName evidence="8">Copper resistance protein CopD</fullName>
    </submittedName>
</protein>
<feature type="transmembrane region" description="Helical" evidence="6">
    <location>
        <begin position="253"/>
        <end position="272"/>
    </location>
</feature>
<dbReference type="OrthoDB" id="2387346at2"/>
<feature type="transmembrane region" description="Helical" evidence="6">
    <location>
        <begin position="86"/>
        <end position="106"/>
    </location>
</feature>
<evidence type="ECO:0000313" key="8">
    <source>
        <dbReference type="EMBL" id="TLS37010.1"/>
    </source>
</evidence>
<feature type="transmembrane region" description="Helical" evidence="6">
    <location>
        <begin position="181"/>
        <end position="201"/>
    </location>
</feature>
<feature type="transmembrane region" description="Helical" evidence="6">
    <location>
        <begin position="118"/>
        <end position="138"/>
    </location>
</feature>
<dbReference type="InterPro" id="IPR008457">
    <property type="entry name" value="Cu-R_CopD_dom"/>
</dbReference>
<evidence type="ECO:0000256" key="5">
    <source>
        <dbReference type="ARBA" id="ARBA00023136"/>
    </source>
</evidence>
<accession>A0A5R9F3P2</accession>
<organism evidence="8 9">
    <name type="scientific">Exobacillus caeni</name>
    <dbReference type="NCBI Taxonomy" id="2574798"/>
    <lineage>
        <taxon>Bacteria</taxon>
        <taxon>Bacillati</taxon>
        <taxon>Bacillota</taxon>
        <taxon>Bacilli</taxon>
        <taxon>Bacillales</taxon>
        <taxon>Guptibacillaceae</taxon>
        <taxon>Exobacillus</taxon>
    </lineage>
</organism>
<comment type="caution">
    <text evidence="8">The sequence shown here is derived from an EMBL/GenBank/DDBJ whole genome shotgun (WGS) entry which is preliminary data.</text>
</comment>
<dbReference type="RefSeq" id="WP_138126272.1">
    <property type="nucleotide sequence ID" value="NZ_SWLG01000007.1"/>
</dbReference>
<evidence type="ECO:0000256" key="4">
    <source>
        <dbReference type="ARBA" id="ARBA00022989"/>
    </source>
</evidence>
<feature type="transmembrane region" description="Helical" evidence="6">
    <location>
        <begin position="312"/>
        <end position="331"/>
    </location>
</feature>
<dbReference type="PANTHER" id="PTHR34820:SF4">
    <property type="entry name" value="INNER MEMBRANE PROTEIN YEBZ"/>
    <property type="match status" value="1"/>
</dbReference>
<dbReference type="AlphaFoldDB" id="A0A5R9F3P2"/>
<proteinExistence type="predicted"/>
<dbReference type="EMBL" id="SWLG01000007">
    <property type="protein sequence ID" value="TLS37010.1"/>
    <property type="molecule type" value="Genomic_DNA"/>
</dbReference>
<feature type="transmembrane region" description="Helical" evidence="6">
    <location>
        <begin position="150"/>
        <end position="169"/>
    </location>
</feature>
<keyword evidence="9" id="KW-1185">Reference proteome</keyword>
<dbReference type="GO" id="GO:0006825">
    <property type="term" value="P:copper ion transport"/>
    <property type="evidence" value="ECO:0007669"/>
    <property type="project" value="InterPro"/>
</dbReference>
<evidence type="ECO:0000256" key="1">
    <source>
        <dbReference type="ARBA" id="ARBA00004651"/>
    </source>
</evidence>
<dbReference type="InterPro" id="IPR032694">
    <property type="entry name" value="CopC/D"/>
</dbReference>
<feature type="domain" description="Copper resistance protein D" evidence="7">
    <location>
        <begin position="178"/>
        <end position="272"/>
    </location>
</feature>
<keyword evidence="5 6" id="KW-0472">Membrane</keyword>
<evidence type="ECO:0000256" key="6">
    <source>
        <dbReference type="SAM" id="Phobius"/>
    </source>
</evidence>
<dbReference type="Proteomes" id="UP000308230">
    <property type="component" value="Unassembled WGS sequence"/>
</dbReference>
<feature type="transmembrane region" description="Helical" evidence="6">
    <location>
        <begin position="42"/>
        <end position="66"/>
    </location>
</feature>
<name>A0A5R9F3P2_9BACL</name>
<gene>
    <name evidence="8" type="ORF">FCL54_10775</name>
</gene>
<evidence type="ECO:0000259" key="7">
    <source>
        <dbReference type="Pfam" id="PF05425"/>
    </source>
</evidence>
<evidence type="ECO:0000313" key="9">
    <source>
        <dbReference type="Proteomes" id="UP000308230"/>
    </source>
</evidence>
<dbReference type="PANTHER" id="PTHR34820">
    <property type="entry name" value="INNER MEMBRANE PROTEIN YEBZ"/>
    <property type="match status" value="1"/>
</dbReference>
<feature type="transmembrane region" description="Helical" evidence="6">
    <location>
        <begin position="338"/>
        <end position="358"/>
    </location>
</feature>
<keyword evidence="2" id="KW-1003">Cell membrane</keyword>
<dbReference type="Pfam" id="PF05425">
    <property type="entry name" value="CopD"/>
    <property type="match status" value="1"/>
</dbReference>
<reference evidence="8 9" key="1">
    <citation type="submission" date="2019-04" db="EMBL/GenBank/DDBJ databases">
        <title>Bacillus caeni sp. nov., a bacterium isolated from mangrove sediment.</title>
        <authorList>
            <person name="Huang H."/>
            <person name="Mo K."/>
            <person name="Hu Y."/>
        </authorList>
    </citation>
    <scope>NUCLEOTIDE SEQUENCE [LARGE SCALE GENOMIC DNA]</scope>
    <source>
        <strain evidence="8 9">HB172195</strain>
    </source>
</reference>
<keyword evidence="4 6" id="KW-1133">Transmembrane helix</keyword>
<keyword evidence="3 6" id="KW-0812">Transmembrane</keyword>
<comment type="subcellular location">
    <subcellularLocation>
        <location evidence="1">Cell membrane</location>
        <topology evidence="1">Multi-pass membrane protein</topology>
    </subcellularLocation>
</comment>
<dbReference type="GO" id="GO:0005886">
    <property type="term" value="C:plasma membrane"/>
    <property type="evidence" value="ECO:0007669"/>
    <property type="project" value="UniProtKB-SubCell"/>
</dbReference>
<evidence type="ECO:0000256" key="2">
    <source>
        <dbReference type="ARBA" id="ARBA00022475"/>
    </source>
</evidence>
<feature type="transmembrane region" description="Helical" evidence="6">
    <location>
        <begin position="6"/>
        <end position="26"/>
    </location>
</feature>
<evidence type="ECO:0000256" key="3">
    <source>
        <dbReference type="ARBA" id="ARBA00022692"/>
    </source>
</evidence>